<accession>A0A4S4NE94</accession>
<gene>
    <name evidence="2" type="ORF">E4021_15145</name>
</gene>
<dbReference type="AlphaFoldDB" id="A0A4S4NE94"/>
<keyword evidence="1" id="KW-0812">Transmembrane</keyword>
<keyword evidence="1" id="KW-0472">Membrane</keyword>
<sequence length="127" mass="14047">MKYLRLTEVRDLQTLTLIKLSLGQQALRYRVLFEHSLYVGAYLLGHRGAVVEVLEDDYRAAVAVLAAEGIPADGMQEEEDFGPLHELELLTESLPLIGRLSVSLRFLALSLTLAAGVAYVIYALFLA</sequence>
<organism evidence="2 3">
    <name type="scientific">Neolewinella litorea</name>
    <dbReference type="NCBI Taxonomy" id="2562452"/>
    <lineage>
        <taxon>Bacteria</taxon>
        <taxon>Pseudomonadati</taxon>
        <taxon>Bacteroidota</taxon>
        <taxon>Saprospiria</taxon>
        <taxon>Saprospirales</taxon>
        <taxon>Lewinellaceae</taxon>
        <taxon>Neolewinella</taxon>
    </lineage>
</organism>
<dbReference type="Proteomes" id="UP000308528">
    <property type="component" value="Unassembled WGS sequence"/>
</dbReference>
<proteinExistence type="predicted"/>
<feature type="transmembrane region" description="Helical" evidence="1">
    <location>
        <begin position="106"/>
        <end position="125"/>
    </location>
</feature>
<dbReference type="OrthoDB" id="1495133at2"/>
<evidence type="ECO:0000313" key="2">
    <source>
        <dbReference type="EMBL" id="THH36418.1"/>
    </source>
</evidence>
<protein>
    <submittedName>
        <fullName evidence="2">Uncharacterized protein</fullName>
    </submittedName>
</protein>
<dbReference type="EMBL" id="SRSF01000009">
    <property type="protein sequence ID" value="THH36418.1"/>
    <property type="molecule type" value="Genomic_DNA"/>
</dbReference>
<name>A0A4S4NE94_9BACT</name>
<comment type="caution">
    <text evidence="2">The sequence shown here is derived from an EMBL/GenBank/DDBJ whole genome shotgun (WGS) entry which is preliminary data.</text>
</comment>
<dbReference type="RefSeq" id="WP_136460221.1">
    <property type="nucleotide sequence ID" value="NZ_SRSF01000009.1"/>
</dbReference>
<keyword evidence="3" id="KW-1185">Reference proteome</keyword>
<reference evidence="2 3" key="1">
    <citation type="submission" date="2019-04" db="EMBL/GenBank/DDBJ databases">
        <title>Lewinella litorea sp. nov., isolated from a marine sand.</title>
        <authorList>
            <person name="Yoon J.-H."/>
        </authorList>
    </citation>
    <scope>NUCLEOTIDE SEQUENCE [LARGE SCALE GENOMIC DNA]</scope>
    <source>
        <strain evidence="2 3">HSMS-39</strain>
    </source>
</reference>
<keyword evidence="1" id="KW-1133">Transmembrane helix</keyword>
<evidence type="ECO:0000313" key="3">
    <source>
        <dbReference type="Proteomes" id="UP000308528"/>
    </source>
</evidence>
<evidence type="ECO:0000256" key="1">
    <source>
        <dbReference type="SAM" id="Phobius"/>
    </source>
</evidence>